<dbReference type="RefSeq" id="WP_138488475.1">
    <property type="nucleotide sequence ID" value="NZ_CP040558.1"/>
</dbReference>
<dbReference type="AlphaFoldDB" id="A0A4P9IXP0"/>
<dbReference type="SUPFAM" id="SSF53756">
    <property type="entry name" value="UDP-Glycosyltransferase/glycogen phosphorylase"/>
    <property type="match status" value="1"/>
</dbReference>
<accession>A0A4P9IXP0</accession>
<keyword evidence="2" id="KW-0808">Transferase</keyword>
<reference evidence="2 3" key="1">
    <citation type="submission" date="2019-05" db="EMBL/GenBank/DDBJ databases">
        <title>Complete genome sequence of Pseudoalteromonas sp. 16-SW-7(T) isolated from the Okhotsk Sea, Russia.</title>
        <authorList>
            <person name="Nguyen T.H."/>
            <person name="Nedashkovskaya O.I."/>
            <person name="Kim S.-G."/>
        </authorList>
    </citation>
    <scope>NUCLEOTIDE SEQUENCE [LARGE SCALE GENOMIC DNA]</scope>
    <source>
        <strain evidence="2 3">16-SW-7</strain>
    </source>
</reference>
<evidence type="ECO:0000313" key="3">
    <source>
        <dbReference type="Proteomes" id="UP000310065"/>
    </source>
</evidence>
<protein>
    <submittedName>
        <fullName evidence="2">Glycosyltransferase</fullName>
    </submittedName>
</protein>
<sequence>MKKVVLVSSSDSAGGAAKATFRFFSALKNHSLSLDIRMVVSKKNQPDSDIITNNSFTFRLMSFLKYKISRKIISLQKTSNQNYHSINWFSGGLKNLVESQSPDIVNIHWVNDESISIEQIGKIKQSLVLTLHDMWAFCGAEHYVDDTQSVRYLKGYNNTSPKANEGIDINKLVWQRKMRAWGNKKITIVTPSNWLTECAKNSELFKNSPASFSTIANPLDLDIYKPLDKKAMRELIGIPQNKIVIGFGALSAKTDSRKGFDLLELALTKLNEIAVDIEPKNTVFLIFGADDKQNSIAGFDCYSTGHLNNEIAIAAAYNAMDVMLVPSRLEAFGQTGSEAQACGVPVVCFDTSGLKDVVVQKKTGYLAKPYDPLDFAEGIIWVYQNRENLSIAARKHALESWSYENISKRYEELYSLL</sequence>
<dbReference type="GO" id="GO:0016757">
    <property type="term" value="F:glycosyltransferase activity"/>
    <property type="evidence" value="ECO:0007669"/>
    <property type="project" value="InterPro"/>
</dbReference>
<dbReference type="GeneID" id="88774200"/>
<feature type="domain" description="Glycosyl transferase family 1" evidence="1">
    <location>
        <begin position="254"/>
        <end position="394"/>
    </location>
</feature>
<gene>
    <name evidence="2" type="ORF">FFU37_00970</name>
</gene>
<dbReference type="PANTHER" id="PTHR12526">
    <property type="entry name" value="GLYCOSYLTRANSFERASE"/>
    <property type="match status" value="1"/>
</dbReference>
<name>A0A4P9IXP0_9GAMM</name>
<proteinExistence type="predicted"/>
<dbReference type="GO" id="GO:1901135">
    <property type="term" value="P:carbohydrate derivative metabolic process"/>
    <property type="evidence" value="ECO:0007669"/>
    <property type="project" value="UniProtKB-ARBA"/>
</dbReference>
<evidence type="ECO:0000313" key="2">
    <source>
        <dbReference type="EMBL" id="QCU73117.1"/>
    </source>
</evidence>
<dbReference type="EMBL" id="CP040558">
    <property type="protein sequence ID" value="QCU73117.1"/>
    <property type="molecule type" value="Genomic_DNA"/>
</dbReference>
<dbReference type="Pfam" id="PF00534">
    <property type="entry name" value="Glycos_transf_1"/>
    <property type="match status" value="1"/>
</dbReference>
<dbReference type="InterPro" id="IPR001296">
    <property type="entry name" value="Glyco_trans_1"/>
</dbReference>
<dbReference type="Gene3D" id="3.40.50.2000">
    <property type="entry name" value="Glycogen Phosphorylase B"/>
    <property type="match status" value="2"/>
</dbReference>
<organism evidence="2 3">
    <name type="scientific">Pseudoalteromonas distincta</name>
    <dbReference type="NCBI Taxonomy" id="77608"/>
    <lineage>
        <taxon>Bacteria</taxon>
        <taxon>Pseudomonadati</taxon>
        <taxon>Pseudomonadota</taxon>
        <taxon>Gammaproteobacteria</taxon>
        <taxon>Alteromonadales</taxon>
        <taxon>Pseudoalteromonadaceae</taxon>
        <taxon>Pseudoalteromonas</taxon>
    </lineage>
</organism>
<dbReference type="KEGG" id="pdv:FFU37_00970"/>
<evidence type="ECO:0000259" key="1">
    <source>
        <dbReference type="Pfam" id="PF00534"/>
    </source>
</evidence>
<dbReference type="Proteomes" id="UP000310065">
    <property type="component" value="Chromosome L1"/>
</dbReference>